<dbReference type="AlphaFoldDB" id="A0A1H9UU70"/>
<protein>
    <submittedName>
        <fullName evidence="6">Protein-S-isoprenylcysteine O-methyltransferase Ste14</fullName>
    </submittedName>
</protein>
<dbReference type="PANTHER" id="PTHR43847">
    <property type="entry name" value="BLL3993 PROTEIN"/>
    <property type="match status" value="1"/>
</dbReference>
<evidence type="ECO:0000256" key="2">
    <source>
        <dbReference type="ARBA" id="ARBA00022692"/>
    </source>
</evidence>
<keyword evidence="7" id="KW-1185">Reference proteome</keyword>
<proteinExistence type="predicted"/>
<dbReference type="Pfam" id="PF04191">
    <property type="entry name" value="PEMT"/>
    <property type="match status" value="1"/>
</dbReference>
<dbReference type="PANTHER" id="PTHR43847:SF1">
    <property type="entry name" value="BLL3993 PROTEIN"/>
    <property type="match status" value="1"/>
</dbReference>
<accession>A0A1H9UU70</accession>
<evidence type="ECO:0000256" key="1">
    <source>
        <dbReference type="ARBA" id="ARBA00004127"/>
    </source>
</evidence>
<dbReference type="InterPro" id="IPR007318">
    <property type="entry name" value="Phopholipid_MeTrfase"/>
</dbReference>
<evidence type="ECO:0000256" key="4">
    <source>
        <dbReference type="ARBA" id="ARBA00023136"/>
    </source>
</evidence>
<keyword evidence="4 5" id="KW-0472">Membrane</keyword>
<keyword evidence="6" id="KW-0489">Methyltransferase</keyword>
<dbReference type="InterPro" id="IPR052527">
    <property type="entry name" value="Metal_cation-efflux_comp"/>
</dbReference>
<reference evidence="7" key="1">
    <citation type="submission" date="2016-10" db="EMBL/GenBank/DDBJ databases">
        <authorList>
            <person name="Varghese N."/>
            <person name="Submissions S."/>
        </authorList>
    </citation>
    <scope>NUCLEOTIDE SEQUENCE [LARGE SCALE GENOMIC DNA]</scope>
    <source>
        <strain evidence="7">CGMCC 1.6963</strain>
    </source>
</reference>
<dbReference type="GO" id="GO:0012505">
    <property type="term" value="C:endomembrane system"/>
    <property type="evidence" value="ECO:0007669"/>
    <property type="project" value="UniProtKB-SubCell"/>
</dbReference>
<dbReference type="GO" id="GO:0008168">
    <property type="term" value="F:methyltransferase activity"/>
    <property type="evidence" value="ECO:0007669"/>
    <property type="project" value="UniProtKB-KW"/>
</dbReference>
<keyword evidence="6" id="KW-0808">Transferase</keyword>
<sequence>MTATLILSLTHVRVATRHTVAVMDTSGARVRVLPPLLFLVVLVVLLFVDRLVPLPVPGGAVRVALGVVLVALGLALMVWAGRVMLGSHTTVNPWGSVSSLVTGGPFRFTRNPIYLSDLLLYLGVAVWVGTWWPLFAAPLLVLAAQWLVIGPEERYLTQRFGADYTAYRQRVRRWI</sequence>
<evidence type="ECO:0000313" key="7">
    <source>
        <dbReference type="Proteomes" id="UP000199019"/>
    </source>
</evidence>
<feature type="transmembrane region" description="Helical" evidence="5">
    <location>
        <begin position="118"/>
        <end position="149"/>
    </location>
</feature>
<dbReference type="Proteomes" id="UP000199019">
    <property type="component" value="Unassembled WGS sequence"/>
</dbReference>
<dbReference type="GO" id="GO:0032259">
    <property type="term" value="P:methylation"/>
    <property type="evidence" value="ECO:0007669"/>
    <property type="project" value="UniProtKB-KW"/>
</dbReference>
<evidence type="ECO:0000313" key="6">
    <source>
        <dbReference type="EMBL" id="SES12956.1"/>
    </source>
</evidence>
<feature type="transmembrane region" description="Helical" evidence="5">
    <location>
        <begin position="59"/>
        <end position="80"/>
    </location>
</feature>
<feature type="transmembrane region" description="Helical" evidence="5">
    <location>
        <begin position="33"/>
        <end position="52"/>
    </location>
</feature>
<dbReference type="STRING" id="587636.SAMN05216199_2111"/>
<gene>
    <name evidence="6" type="ORF">SAMN05216199_2111</name>
</gene>
<dbReference type="Gene3D" id="1.20.120.1630">
    <property type="match status" value="1"/>
</dbReference>
<keyword evidence="3 5" id="KW-1133">Transmembrane helix</keyword>
<comment type="subcellular location">
    <subcellularLocation>
        <location evidence="1">Endomembrane system</location>
        <topology evidence="1">Multi-pass membrane protein</topology>
    </subcellularLocation>
</comment>
<evidence type="ECO:0000256" key="3">
    <source>
        <dbReference type="ARBA" id="ARBA00022989"/>
    </source>
</evidence>
<dbReference type="EMBL" id="FOHB01000003">
    <property type="protein sequence ID" value="SES12956.1"/>
    <property type="molecule type" value="Genomic_DNA"/>
</dbReference>
<organism evidence="6 7">
    <name type="scientific">Pedococcus cremeus</name>
    <dbReference type="NCBI Taxonomy" id="587636"/>
    <lineage>
        <taxon>Bacteria</taxon>
        <taxon>Bacillati</taxon>
        <taxon>Actinomycetota</taxon>
        <taxon>Actinomycetes</taxon>
        <taxon>Micrococcales</taxon>
        <taxon>Intrasporangiaceae</taxon>
        <taxon>Pedococcus</taxon>
    </lineage>
</organism>
<keyword evidence="2 5" id="KW-0812">Transmembrane</keyword>
<name>A0A1H9UU70_9MICO</name>
<evidence type="ECO:0000256" key="5">
    <source>
        <dbReference type="SAM" id="Phobius"/>
    </source>
</evidence>